<keyword evidence="3" id="KW-0805">Transcription regulation</keyword>
<dbReference type="InterPro" id="IPR039420">
    <property type="entry name" value="WalR-like"/>
</dbReference>
<dbReference type="RefSeq" id="WP_183359194.1">
    <property type="nucleotide sequence ID" value="NZ_BLXZ01000001.1"/>
</dbReference>
<dbReference type="GO" id="GO:0032993">
    <property type="term" value="C:protein-DNA complex"/>
    <property type="evidence" value="ECO:0007669"/>
    <property type="project" value="TreeGrafter"/>
</dbReference>
<dbReference type="PANTHER" id="PTHR48111:SF1">
    <property type="entry name" value="TWO-COMPONENT RESPONSE REGULATOR ORR33"/>
    <property type="match status" value="1"/>
</dbReference>
<evidence type="ECO:0000313" key="8">
    <source>
        <dbReference type="EMBL" id="GFO66656.1"/>
    </source>
</evidence>
<dbReference type="SUPFAM" id="SSF52172">
    <property type="entry name" value="CheY-like"/>
    <property type="match status" value="1"/>
</dbReference>
<dbReference type="EMBL" id="BLXZ01000001">
    <property type="protein sequence ID" value="GFO66656.1"/>
    <property type="molecule type" value="Genomic_DNA"/>
</dbReference>
<evidence type="ECO:0000259" key="7">
    <source>
        <dbReference type="PROSITE" id="PS50110"/>
    </source>
</evidence>
<sequence>MKLLMVEDDAESLELSCRLISHEFAYLTVLQAADGVIGLEVFREHLPDIVISDITMPGMDGIALAAEIKALQPETKIILLTAHSDKRRLSLSMELGINDYILKPIDFKALVTAIRACLDEIGHEVRRGQR</sequence>
<evidence type="ECO:0000256" key="3">
    <source>
        <dbReference type="ARBA" id="ARBA00023015"/>
    </source>
</evidence>
<evidence type="ECO:0000313" key="9">
    <source>
        <dbReference type="Proteomes" id="UP000587586"/>
    </source>
</evidence>
<dbReference type="CDD" id="cd17536">
    <property type="entry name" value="REC_YesN-like"/>
    <property type="match status" value="1"/>
</dbReference>
<dbReference type="PANTHER" id="PTHR48111">
    <property type="entry name" value="REGULATOR OF RPOS"/>
    <property type="match status" value="1"/>
</dbReference>
<evidence type="ECO:0000256" key="6">
    <source>
        <dbReference type="PROSITE-ProRule" id="PRU00169"/>
    </source>
</evidence>
<dbReference type="GO" id="GO:0000156">
    <property type="term" value="F:phosphorelay response regulator activity"/>
    <property type="evidence" value="ECO:0007669"/>
    <property type="project" value="TreeGrafter"/>
</dbReference>
<evidence type="ECO:0000256" key="1">
    <source>
        <dbReference type="ARBA" id="ARBA00022553"/>
    </source>
</evidence>
<keyword evidence="1 6" id="KW-0597">Phosphoprotein</keyword>
<dbReference type="Pfam" id="PF00072">
    <property type="entry name" value="Response_reg"/>
    <property type="match status" value="1"/>
</dbReference>
<dbReference type="Proteomes" id="UP000587586">
    <property type="component" value="Unassembled WGS sequence"/>
</dbReference>
<organism evidence="8 9">
    <name type="scientific">Geomonas limicola</name>
    <dbReference type="NCBI Taxonomy" id="2740186"/>
    <lineage>
        <taxon>Bacteria</taxon>
        <taxon>Pseudomonadati</taxon>
        <taxon>Thermodesulfobacteriota</taxon>
        <taxon>Desulfuromonadia</taxon>
        <taxon>Geobacterales</taxon>
        <taxon>Geobacteraceae</taxon>
        <taxon>Geomonas</taxon>
    </lineage>
</organism>
<evidence type="ECO:0000256" key="2">
    <source>
        <dbReference type="ARBA" id="ARBA00023012"/>
    </source>
</evidence>
<proteinExistence type="predicted"/>
<keyword evidence="2" id="KW-0902">Two-component regulatory system</keyword>
<dbReference type="SMART" id="SM00448">
    <property type="entry name" value="REC"/>
    <property type="match status" value="1"/>
</dbReference>
<dbReference type="InterPro" id="IPR011006">
    <property type="entry name" value="CheY-like_superfamily"/>
</dbReference>
<keyword evidence="9" id="KW-1185">Reference proteome</keyword>
<comment type="caution">
    <text evidence="8">The sequence shown here is derived from an EMBL/GenBank/DDBJ whole genome shotgun (WGS) entry which is preliminary data.</text>
</comment>
<dbReference type="Gene3D" id="3.40.50.2300">
    <property type="match status" value="1"/>
</dbReference>
<evidence type="ECO:0000256" key="5">
    <source>
        <dbReference type="ARBA" id="ARBA00023163"/>
    </source>
</evidence>
<dbReference type="PROSITE" id="PS50110">
    <property type="entry name" value="RESPONSE_REGULATORY"/>
    <property type="match status" value="1"/>
</dbReference>
<gene>
    <name evidence="8" type="ORF">GMLC_02350</name>
</gene>
<reference evidence="9" key="1">
    <citation type="submission" date="2020-06" db="EMBL/GenBank/DDBJ databases">
        <title>Draft genomic sequecing of Geomonas sp. Red745.</title>
        <authorList>
            <person name="Itoh H."/>
            <person name="Xu Z.X."/>
            <person name="Ushijima N."/>
            <person name="Masuda Y."/>
            <person name="Shiratori Y."/>
            <person name="Senoo K."/>
        </authorList>
    </citation>
    <scope>NUCLEOTIDE SEQUENCE [LARGE SCALE GENOMIC DNA]</scope>
    <source>
        <strain evidence="9">Red745</strain>
    </source>
</reference>
<dbReference type="GO" id="GO:0000976">
    <property type="term" value="F:transcription cis-regulatory region binding"/>
    <property type="evidence" value="ECO:0007669"/>
    <property type="project" value="TreeGrafter"/>
</dbReference>
<feature type="domain" description="Response regulatory" evidence="7">
    <location>
        <begin position="2"/>
        <end position="118"/>
    </location>
</feature>
<feature type="modified residue" description="4-aspartylphosphate" evidence="6">
    <location>
        <position position="53"/>
    </location>
</feature>
<name>A0A6V8N2E4_9BACT</name>
<dbReference type="InterPro" id="IPR001789">
    <property type="entry name" value="Sig_transdc_resp-reg_receiver"/>
</dbReference>
<evidence type="ECO:0000256" key="4">
    <source>
        <dbReference type="ARBA" id="ARBA00023125"/>
    </source>
</evidence>
<dbReference type="GO" id="GO:0005829">
    <property type="term" value="C:cytosol"/>
    <property type="evidence" value="ECO:0007669"/>
    <property type="project" value="TreeGrafter"/>
</dbReference>
<protein>
    <recommendedName>
        <fullName evidence="7">Response regulatory domain-containing protein</fullName>
    </recommendedName>
</protein>
<dbReference type="GO" id="GO:0006355">
    <property type="term" value="P:regulation of DNA-templated transcription"/>
    <property type="evidence" value="ECO:0007669"/>
    <property type="project" value="TreeGrafter"/>
</dbReference>
<accession>A0A6V8N2E4</accession>
<dbReference type="AlphaFoldDB" id="A0A6V8N2E4"/>
<keyword evidence="5" id="KW-0804">Transcription</keyword>
<keyword evidence="4" id="KW-0238">DNA-binding</keyword>